<organism evidence="2 3">
    <name type="scientific">Novipirellula caenicola</name>
    <dbReference type="NCBI Taxonomy" id="1536901"/>
    <lineage>
        <taxon>Bacteria</taxon>
        <taxon>Pseudomonadati</taxon>
        <taxon>Planctomycetota</taxon>
        <taxon>Planctomycetia</taxon>
        <taxon>Pirellulales</taxon>
        <taxon>Pirellulaceae</taxon>
        <taxon>Novipirellula</taxon>
    </lineage>
</organism>
<name>A0ABP9VMT4_9BACT</name>
<dbReference type="EMBL" id="BAABRO010000003">
    <property type="protein sequence ID" value="GAA5506503.1"/>
    <property type="molecule type" value="Genomic_DNA"/>
</dbReference>
<evidence type="ECO:0000256" key="1">
    <source>
        <dbReference type="SAM" id="MobiDB-lite"/>
    </source>
</evidence>
<gene>
    <name evidence="2" type="ORF">Rcae01_01956</name>
</gene>
<accession>A0ABP9VMT4</accession>
<proteinExistence type="predicted"/>
<reference evidence="2 3" key="1">
    <citation type="submission" date="2024-02" db="EMBL/GenBank/DDBJ databases">
        <title>Rhodopirellula caenicola NBRC 110016.</title>
        <authorList>
            <person name="Ichikawa N."/>
            <person name="Katano-Makiyama Y."/>
            <person name="Hidaka K."/>
        </authorList>
    </citation>
    <scope>NUCLEOTIDE SEQUENCE [LARGE SCALE GENOMIC DNA]</scope>
    <source>
        <strain evidence="2 3">NBRC 110016</strain>
    </source>
</reference>
<sequence>MMPLVLLAAPGLVRFPRDKTLDFDRARPRDAPLPENPNLVPKWMTSGSHPPKCWQVAPAAIPTYRARDRLNYHRVTVLCQPNYDSPLICADDQDP</sequence>
<protein>
    <submittedName>
        <fullName evidence="2">Uncharacterized protein</fullName>
    </submittedName>
</protein>
<keyword evidence="3" id="KW-1185">Reference proteome</keyword>
<feature type="region of interest" description="Disordered" evidence="1">
    <location>
        <begin position="24"/>
        <end position="44"/>
    </location>
</feature>
<dbReference type="Proteomes" id="UP001416858">
    <property type="component" value="Unassembled WGS sequence"/>
</dbReference>
<evidence type="ECO:0000313" key="3">
    <source>
        <dbReference type="Proteomes" id="UP001416858"/>
    </source>
</evidence>
<evidence type="ECO:0000313" key="2">
    <source>
        <dbReference type="EMBL" id="GAA5506503.1"/>
    </source>
</evidence>
<comment type="caution">
    <text evidence="2">The sequence shown here is derived from an EMBL/GenBank/DDBJ whole genome shotgun (WGS) entry which is preliminary data.</text>
</comment>